<comment type="caution">
    <text evidence="1">The sequence shown here is derived from an EMBL/GenBank/DDBJ whole genome shotgun (WGS) entry which is preliminary data.</text>
</comment>
<evidence type="ECO:0000313" key="2">
    <source>
        <dbReference type="Proteomes" id="UP000641932"/>
    </source>
</evidence>
<dbReference type="InterPro" id="IPR012349">
    <property type="entry name" value="Split_barrel_FMN-bd"/>
</dbReference>
<name>A0A917ZJK9_9ACTN</name>
<dbReference type="Proteomes" id="UP000641932">
    <property type="component" value="Unassembled WGS sequence"/>
</dbReference>
<dbReference type="RefSeq" id="WP_189130887.1">
    <property type="nucleotide sequence ID" value="NZ_BMMS01000006.1"/>
</dbReference>
<dbReference type="Gene3D" id="2.30.110.10">
    <property type="entry name" value="Electron Transport, Fmn-binding Protein, Chain A"/>
    <property type="match status" value="1"/>
</dbReference>
<dbReference type="AlphaFoldDB" id="A0A917ZJK9"/>
<accession>A0A917ZJK9</accession>
<gene>
    <name evidence="1" type="ORF">GCM10012280_16420</name>
</gene>
<evidence type="ECO:0000313" key="1">
    <source>
        <dbReference type="EMBL" id="GGO84595.1"/>
    </source>
</evidence>
<proteinExistence type="predicted"/>
<reference evidence="1" key="1">
    <citation type="journal article" date="2014" name="Int. J. Syst. Evol. Microbiol.">
        <title>Complete genome sequence of Corynebacterium casei LMG S-19264T (=DSM 44701T), isolated from a smear-ripened cheese.</title>
        <authorList>
            <consortium name="US DOE Joint Genome Institute (JGI-PGF)"/>
            <person name="Walter F."/>
            <person name="Albersmeier A."/>
            <person name="Kalinowski J."/>
            <person name="Ruckert C."/>
        </authorList>
    </citation>
    <scope>NUCLEOTIDE SEQUENCE</scope>
    <source>
        <strain evidence="1">CGMCC 4.7201</strain>
    </source>
</reference>
<sequence length="148" mass="15942">MWTDARTVTRPLDAETGLSLLSRARYGRLGASRRALPSIVPMRHVVSGGTVLLRTHRPWGHHTACDGAVVAFEAGHFDPAAHEAAWTVQVIGPARVVDPSREERALFGGAPASIDGEPYDPVHVRIEPRIVTGRTSAVPGARRAPDDM</sequence>
<dbReference type="EMBL" id="BMMS01000006">
    <property type="protein sequence ID" value="GGO84595.1"/>
    <property type="molecule type" value="Genomic_DNA"/>
</dbReference>
<protein>
    <recommendedName>
        <fullName evidence="3">Pyridoxamine 5'-phosphate oxidase family protein</fullName>
    </recommendedName>
</protein>
<dbReference type="SUPFAM" id="SSF50475">
    <property type="entry name" value="FMN-binding split barrel"/>
    <property type="match status" value="1"/>
</dbReference>
<evidence type="ECO:0008006" key="3">
    <source>
        <dbReference type="Google" id="ProtNLM"/>
    </source>
</evidence>
<organism evidence="1 2">
    <name type="scientific">Wenjunlia tyrosinilytica</name>
    <dbReference type="NCBI Taxonomy" id="1544741"/>
    <lineage>
        <taxon>Bacteria</taxon>
        <taxon>Bacillati</taxon>
        <taxon>Actinomycetota</taxon>
        <taxon>Actinomycetes</taxon>
        <taxon>Kitasatosporales</taxon>
        <taxon>Streptomycetaceae</taxon>
        <taxon>Wenjunlia</taxon>
    </lineage>
</organism>
<dbReference type="Pfam" id="PF12900">
    <property type="entry name" value="Pyridox_ox_2"/>
    <property type="match status" value="1"/>
</dbReference>
<dbReference type="InterPro" id="IPR024747">
    <property type="entry name" value="Pyridox_Oxase-rel"/>
</dbReference>
<reference evidence="1" key="2">
    <citation type="submission" date="2020-09" db="EMBL/GenBank/DDBJ databases">
        <authorList>
            <person name="Sun Q."/>
            <person name="Zhou Y."/>
        </authorList>
    </citation>
    <scope>NUCLEOTIDE SEQUENCE</scope>
    <source>
        <strain evidence="1">CGMCC 4.7201</strain>
    </source>
</reference>
<keyword evidence="2" id="KW-1185">Reference proteome</keyword>